<sequence length="516" mass="59145">MKLSSAPTSDVLSALFCWFAAVSLRRLRRNFGTLDVVAVEKRLFRIVTKKVYEFRVESILILRCVEVFIPVDQGLVRLKLENPVKRALTQVRCDLTVLIRTDWLLDFGAHRHYCIKPVLHCYAGTSSFEALMCKWGENGRGKDPRIMVRYWRHRGKEIFKRLEPHIDKYFPYHKPELDRVSGEKAYFTGKRVRAPFDLALGQVVPFGQELTASHPEIVKVRLHKLCLNRFLLKYYYQTATYWVHRSNFQPTIGDIVLIEKTDPPIAFNTVYKLKKVVFPAGNLQDPVTGLRSSLPLSGVGVEAGGGVDDQVVSNSSVNSREISNVICVHTVGMLCDRISSVDGNDRTKKKHNPQECEEESSLLDKSKAQSIKNEISTAKSQPPIWRDQDMQIQPLCMRDARKRKTQRRREGRIRIKTISAVNPYSVPFITGLYCSRSFTIQVNVRIHMGIEKRTTICRIYLVNMRECQQSGNEEDSQQQEKTPFPESERPIMYGEVGPEVNKKVIDSGLCENDGRH</sequence>
<reference key="2">
    <citation type="submission" date="2011-10" db="EMBL/GenBank/DDBJ databases">
        <title>The genome and transcriptome sequence of Clonorchis sinensis provide insights into the carcinogenic liver fluke.</title>
        <authorList>
            <person name="Wang X."/>
            <person name="Huang Y."/>
            <person name="Chen W."/>
            <person name="Liu H."/>
            <person name="Guo L."/>
            <person name="Chen Y."/>
            <person name="Luo F."/>
            <person name="Zhou W."/>
            <person name="Sun J."/>
            <person name="Mao Q."/>
            <person name="Liang P."/>
            <person name="Zhou C."/>
            <person name="Tian Y."/>
            <person name="Men J."/>
            <person name="Lv X."/>
            <person name="Huang L."/>
            <person name="Zhou J."/>
            <person name="Hu Y."/>
            <person name="Li R."/>
            <person name="Zhang F."/>
            <person name="Lei H."/>
            <person name="Li X."/>
            <person name="Hu X."/>
            <person name="Liang C."/>
            <person name="Xu J."/>
            <person name="Wu Z."/>
            <person name="Yu X."/>
        </authorList>
    </citation>
    <scope>NUCLEOTIDE SEQUENCE</scope>
    <source>
        <strain>Henan</strain>
    </source>
</reference>
<dbReference type="PANTHER" id="PTHR24088:SF0">
    <property type="entry name" value="SMALL RIBOSOMAL SUBUNIT PROTEIN US17M"/>
    <property type="match status" value="1"/>
</dbReference>
<name>H2KP36_CLOSI</name>
<dbReference type="Proteomes" id="UP000008909">
    <property type="component" value="Unassembled WGS sequence"/>
</dbReference>
<dbReference type="PANTHER" id="PTHR24088">
    <property type="entry name" value="28S RIBOSOMAL PROTEIN S17, MITOCHONDRIAL"/>
    <property type="match status" value="1"/>
</dbReference>
<proteinExistence type="predicted"/>
<dbReference type="GO" id="GO:0003735">
    <property type="term" value="F:structural constituent of ribosome"/>
    <property type="evidence" value="ECO:0007669"/>
    <property type="project" value="InterPro"/>
</dbReference>
<gene>
    <name evidence="2" type="ORF">CLF_101285</name>
</gene>
<feature type="region of interest" description="Disordered" evidence="1">
    <location>
        <begin position="342"/>
        <end position="375"/>
    </location>
</feature>
<dbReference type="AlphaFoldDB" id="H2KP36"/>
<accession>H2KP36</accession>
<reference evidence="2" key="1">
    <citation type="journal article" date="2011" name="Genome Biol.">
        <title>The draft genome of the carcinogenic human liver fluke Clonorchis sinensis.</title>
        <authorList>
            <person name="Wang X."/>
            <person name="Chen W."/>
            <person name="Huang Y."/>
            <person name="Sun J."/>
            <person name="Men J."/>
            <person name="Liu H."/>
            <person name="Luo F."/>
            <person name="Guo L."/>
            <person name="Lv X."/>
            <person name="Deng C."/>
            <person name="Zhou C."/>
            <person name="Fan Y."/>
            <person name="Li X."/>
            <person name="Huang L."/>
            <person name="Hu Y."/>
            <person name="Liang C."/>
            <person name="Hu X."/>
            <person name="Xu J."/>
            <person name="Yu X."/>
        </authorList>
    </citation>
    <scope>NUCLEOTIDE SEQUENCE [LARGE SCALE GENOMIC DNA]</scope>
    <source>
        <strain evidence="2">Henan</strain>
    </source>
</reference>
<dbReference type="InterPro" id="IPR039193">
    <property type="entry name" value="Ribosomal_uS17m_metazoa"/>
</dbReference>
<evidence type="ECO:0000313" key="2">
    <source>
        <dbReference type="EMBL" id="GAA36301.1"/>
    </source>
</evidence>
<dbReference type="Gene3D" id="2.40.50.140">
    <property type="entry name" value="Nucleic acid-binding proteins"/>
    <property type="match status" value="1"/>
</dbReference>
<evidence type="ECO:0000313" key="3">
    <source>
        <dbReference type="Proteomes" id="UP000008909"/>
    </source>
</evidence>
<feature type="region of interest" description="Disordered" evidence="1">
    <location>
        <begin position="470"/>
        <end position="499"/>
    </location>
</feature>
<keyword evidence="2" id="KW-0687">Ribonucleoprotein</keyword>
<dbReference type="GO" id="GO:0005763">
    <property type="term" value="C:mitochondrial small ribosomal subunit"/>
    <property type="evidence" value="ECO:0007669"/>
    <property type="project" value="InterPro"/>
</dbReference>
<keyword evidence="3" id="KW-1185">Reference proteome</keyword>
<dbReference type="GO" id="GO:0032543">
    <property type="term" value="P:mitochondrial translation"/>
    <property type="evidence" value="ECO:0007669"/>
    <property type="project" value="TreeGrafter"/>
</dbReference>
<organism evidence="2 3">
    <name type="scientific">Clonorchis sinensis</name>
    <name type="common">Chinese liver fluke</name>
    <dbReference type="NCBI Taxonomy" id="79923"/>
    <lineage>
        <taxon>Eukaryota</taxon>
        <taxon>Metazoa</taxon>
        <taxon>Spiralia</taxon>
        <taxon>Lophotrochozoa</taxon>
        <taxon>Platyhelminthes</taxon>
        <taxon>Trematoda</taxon>
        <taxon>Digenea</taxon>
        <taxon>Opisthorchiida</taxon>
        <taxon>Opisthorchiata</taxon>
        <taxon>Opisthorchiidae</taxon>
        <taxon>Clonorchis</taxon>
    </lineage>
</organism>
<dbReference type="InterPro" id="IPR012340">
    <property type="entry name" value="NA-bd_OB-fold"/>
</dbReference>
<evidence type="ECO:0000256" key="1">
    <source>
        <dbReference type="SAM" id="MobiDB-lite"/>
    </source>
</evidence>
<keyword evidence="2" id="KW-0689">Ribosomal protein</keyword>
<dbReference type="SUPFAM" id="SSF50249">
    <property type="entry name" value="Nucleic acid-binding proteins"/>
    <property type="match status" value="1"/>
</dbReference>
<protein>
    <submittedName>
        <fullName evidence="2">28S ribosomal protein S17 mitochondrial</fullName>
    </submittedName>
</protein>
<dbReference type="EMBL" id="DF142874">
    <property type="protein sequence ID" value="GAA36301.1"/>
    <property type="molecule type" value="Genomic_DNA"/>
</dbReference>